<dbReference type="HOGENOM" id="CLU_219449_0_0_3"/>
<dbReference type="STRING" id="59922.P9303_29631"/>
<proteinExistence type="predicted"/>
<evidence type="ECO:0000313" key="2">
    <source>
        <dbReference type="Proteomes" id="UP000002274"/>
    </source>
</evidence>
<dbReference type="Proteomes" id="UP000002274">
    <property type="component" value="Chromosome"/>
</dbReference>
<dbReference type="EMBL" id="CP000554">
    <property type="protein sequence ID" value="ABM79693.1"/>
    <property type="molecule type" value="Genomic_DNA"/>
</dbReference>
<reference evidence="1 2" key="1">
    <citation type="journal article" date="2007" name="PLoS Genet.">
        <title>Patterns and implications of gene gain and loss in the evolution of Prochlorococcus.</title>
        <authorList>
            <person name="Kettler G.C."/>
            <person name="Martiny A.C."/>
            <person name="Huang K."/>
            <person name="Zucker J."/>
            <person name="Coleman M.L."/>
            <person name="Rodrigue S."/>
            <person name="Chen F."/>
            <person name="Lapidus A."/>
            <person name="Ferriera S."/>
            <person name="Johnson J."/>
            <person name="Steglich C."/>
            <person name="Church G.M."/>
            <person name="Richardson P."/>
            <person name="Chisholm S.W."/>
        </authorList>
    </citation>
    <scope>NUCLEOTIDE SEQUENCE [LARGE SCALE GENOMIC DNA]</scope>
    <source>
        <strain evidence="1 2">MIT 9303</strain>
    </source>
</reference>
<accession>A2CDY3</accession>
<protein>
    <submittedName>
        <fullName evidence="1">Uncharacterized protein</fullName>
    </submittedName>
</protein>
<gene>
    <name evidence="1" type="ordered locus">P9303_29631</name>
</gene>
<dbReference type="AlphaFoldDB" id="A2CDY3"/>
<sequence>MLNKASRQLFESQWCQVLKNDLGENLDLIKK</sequence>
<name>A2CDY3_PROM3</name>
<evidence type="ECO:0000313" key="1">
    <source>
        <dbReference type="EMBL" id="ABM79693.1"/>
    </source>
</evidence>
<dbReference type="KEGG" id="pmf:P9303_29631"/>
<organism evidence="1 2">
    <name type="scientific">Prochlorococcus marinus (strain MIT 9303)</name>
    <dbReference type="NCBI Taxonomy" id="59922"/>
    <lineage>
        <taxon>Bacteria</taxon>
        <taxon>Bacillati</taxon>
        <taxon>Cyanobacteriota</taxon>
        <taxon>Cyanophyceae</taxon>
        <taxon>Synechococcales</taxon>
        <taxon>Prochlorococcaceae</taxon>
        <taxon>Prochlorococcus</taxon>
    </lineage>
</organism>